<dbReference type="PANTHER" id="PTHR21749">
    <property type="entry name" value="PRION-LIKE- Q/N-RICH -DOMAIN-BEARING PROTEIN PROTEIN 24"/>
    <property type="match status" value="1"/>
</dbReference>
<accession>A0A0R3RWE6</accession>
<dbReference type="WBParaSite" id="EEL_0000648101-mRNA-1">
    <property type="protein sequence ID" value="EEL_0000648101-mRNA-1"/>
    <property type="gene ID" value="EEL_0000648101"/>
</dbReference>
<keyword evidence="1" id="KW-0732">Signal</keyword>
<proteinExistence type="predicted"/>
<evidence type="ECO:0000313" key="2">
    <source>
        <dbReference type="Proteomes" id="UP000050640"/>
    </source>
</evidence>
<name>A0A0R3RWE6_9BILA</name>
<evidence type="ECO:0000313" key="3">
    <source>
        <dbReference type="WBParaSite" id="EEL_0000648101-mRNA-1"/>
    </source>
</evidence>
<reference evidence="3" key="1">
    <citation type="submission" date="2017-02" db="UniProtKB">
        <authorList>
            <consortium name="WormBaseParasite"/>
        </authorList>
    </citation>
    <scope>IDENTIFICATION</scope>
</reference>
<sequence>MLIIVTFSLLHTSLLWNVVSSLECYTGFSIIRGQTVGTTKEVCSKQSDSCYRAMADINLLSSVKKAGCSTLRCYVSFNLPSSCPMKPEWKKFTAVRKSESKVHPNMKVTREIQVNGKSIESKYAGEYVYMSGEGQAMFINYTPDGQSHHSNEFPVHVCQVHTPTAYNGDDCLSRHWAEVIQKLAHFAQTNREENR</sequence>
<feature type="chain" id="PRO_5006447844" evidence="1">
    <location>
        <begin position="22"/>
        <end position="195"/>
    </location>
</feature>
<feature type="signal peptide" evidence="1">
    <location>
        <begin position="1"/>
        <end position="21"/>
    </location>
</feature>
<dbReference type="PANTHER" id="PTHR21749:SF6">
    <property type="entry name" value="ACTIVIN_RECP DOMAIN-CONTAINING PROTEIN"/>
    <property type="match status" value="1"/>
</dbReference>
<keyword evidence="2" id="KW-1185">Reference proteome</keyword>
<dbReference type="Proteomes" id="UP000050640">
    <property type="component" value="Unplaced"/>
</dbReference>
<organism evidence="2 3">
    <name type="scientific">Elaeophora elaphi</name>
    <dbReference type="NCBI Taxonomy" id="1147741"/>
    <lineage>
        <taxon>Eukaryota</taxon>
        <taxon>Metazoa</taxon>
        <taxon>Ecdysozoa</taxon>
        <taxon>Nematoda</taxon>
        <taxon>Chromadorea</taxon>
        <taxon>Rhabditida</taxon>
        <taxon>Spirurina</taxon>
        <taxon>Spiruromorpha</taxon>
        <taxon>Filarioidea</taxon>
        <taxon>Onchocercidae</taxon>
        <taxon>Elaeophora</taxon>
    </lineage>
</organism>
<evidence type="ECO:0000256" key="1">
    <source>
        <dbReference type="SAM" id="SignalP"/>
    </source>
</evidence>
<protein>
    <submittedName>
        <fullName evidence="3">ADAM_spacer1 domain-containing protein</fullName>
    </submittedName>
</protein>
<dbReference type="AlphaFoldDB" id="A0A0R3RWE6"/>